<dbReference type="AlphaFoldDB" id="A0A9P5X299"/>
<evidence type="ECO:0000313" key="2">
    <source>
        <dbReference type="EMBL" id="KAF9442304.1"/>
    </source>
</evidence>
<reference evidence="2" key="1">
    <citation type="submission" date="2020-11" db="EMBL/GenBank/DDBJ databases">
        <authorList>
            <consortium name="DOE Joint Genome Institute"/>
            <person name="Ahrendt S."/>
            <person name="Riley R."/>
            <person name="Andreopoulos W."/>
            <person name="Labutti K."/>
            <person name="Pangilinan J."/>
            <person name="Ruiz-Duenas F.J."/>
            <person name="Barrasa J.M."/>
            <person name="Sanchez-Garcia M."/>
            <person name="Camarero S."/>
            <person name="Miyauchi S."/>
            <person name="Serrano A."/>
            <person name="Linde D."/>
            <person name="Babiker R."/>
            <person name="Drula E."/>
            <person name="Ayuso-Fernandez I."/>
            <person name="Pacheco R."/>
            <person name="Padilla G."/>
            <person name="Ferreira P."/>
            <person name="Barriuso J."/>
            <person name="Kellner H."/>
            <person name="Castanera R."/>
            <person name="Alfaro M."/>
            <person name="Ramirez L."/>
            <person name="Pisabarro A.G."/>
            <person name="Kuo A."/>
            <person name="Tritt A."/>
            <person name="Lipzen A."/>
            <person name="He G."/>
            <person name="Yan M."/>
            <person name="Ng V."/>
            <person name="Cullen D."/>
            <person name="Martin F."/>
            <person name="Rosso M.-N."/>
            <person name="Henrissat B."/>
            <person name="Hibbett D."/>
            <person name="Martinez A.T."/>
            <person name="Grigoriev I.V."/>
        </authorList>
    </citation>
    <scope>NUCLEOTIDE SEQUENCE</scope>
    <source>
        <strain evidence="2">MF-IS2</strain>
    </source>
</reference>
<dbReference type="EMBL" id="MU151659">
    <property type="protein sequence ID" value="KAF9442304.1"/>
    <property type="molecule type" value="Genomic_DNA"/>
</dbReference>
<protein>
    <submittedName>
        <fullName evidence="2">Uncharacterized protein</fullName>
    </submittedName>
</protein>
<gene>
    <name evidence="2" type="ORF">P691DRAFT_779465</name>
</gene>
<keyword evidence="3" id="KW-1185">Reference proteome</keyword>
<sequence>MADPEPVVFTLLKLPPEQQPFYRLREIAEVFLHKLDHLNLVLVASQEVDPYPQAIQLLDDLRKAATHQCDSLFGVVFLARDFKTQWIPLLDSLTTTPLTDHAIELLYSTALGADITAQGVDDSQKEIVQFGKDIASAAQQIASAHTADSNTKRNIILDPENAQVVTDLLATVDECDGLLRQVAKYYRDLGQQLQQDVESAKANPPTEEEIEMVRERWIEFVKGLEVLSSDFGQIRSWMRRKPQVERVDGSNPPSPPTATAVPANQPTPSNAPAGAKAITDASFPPTRTKRSFLRSLPRRLLSCLRIKHFD</sequence>
<proteinExistence type="predicted"/>
<comment type="caution">
    <text evidence="2">The sequence shown here is derived from an EMBL/GenBank/DDBJ whole genome shotgun (WGS) entry which is preliminary data.</text>
</comment>
<evidence type="ECO:0000256" key="1">
    <source>
        <dbReference type="SAM" id="MobiDB-lite"/>
    </source>
</evidence>
<feature type="region of interest" description="Disordered" evidence="1">
    <location>
        <begin position="242"/>
        <end position="289"/>
    </location>
</feature>
<dbReference type="OrthoDB" id="3026898at2759"/>
<accession>A0A9P5X299</accession>
<dbReference type="Proteomes" id="UP000807342">
    <property type="component" value="Unassembled WGS sequence"/>
</dbReference>
<name>A0A9P5X299_9AGAR</name>
<organism evidence="2 3">
    <name type="scientific">Macrolepiota fuliginosa MF-IS2</name>
    <dbReference type="NCBI Taxonomy" id="1400762"/>
    <lineage>
        <taxon>Eukaryota</taxon>
        <taxon>Fungi</taxon>
        <taxon>Dikarya</taxon>
        <taxon>Basidiomycota</taxon>
        <taxon>Agaricomycotina</taxon>
        <taxon>Agaricomycetes</taxon>
        <taxon>Agaricomycetidae</taxon>
        <taxon>Agaricales</taxon>
        <taxon>Agaricineae</taxon>
        <taxon>Agaricaceae</taxon>
        <taxon>Macrolepiota</taxon>
    </lineage>
</organism>
<evidence type="ECO:0000313" key="3">
    <source>
        <dbReference type="Proteomes" id="UP000807342"/>
    </source>
</evidence>